<accession>A0A084VMM1</accession>
<reference evidence="1 3" key="1">
    <citation type="journal article" date="2014" name="BMC Genomics">
        <title>Genome sequence of Anopheles sinensis provides insight into genetics basis of mosquito competence for malaria parasites.</title>
        <authorList>
            <person name="Zhou D."/>
            <person name="Zhang D."/>
            <person name="Ding G."/>
            <person name="Shi L."/>
            <person name="Hou Q."/>
            <person name="Ye Y."/>
            <person name="Xu Y."/>
            <person name="Zhou H."/>
            <person name="Xiong C."/>
            <person name="Li S."/>
            <person name="Yu J."/>
            <person name="Hong S."/>
            <person name="Yu X."/>
            <person name="Zou P."/>
            <person name="Chen C."/>
            <person name="Chang X."/>
            <person name="Wang W."/>
            <person name="Lv Y."/>
            <person name="Sun Y."/>
            <person name="Ma L."/>
            <person name="Shen B."/>
            <person name="Zhu C."/>
        </authorList>
    </citation>
    <scope>NUCLEOTIDE SEQUENCE [LARGE SCALE GENOMIC DNA]</scope>
</reference>
<name>A0A084VMM1_ANOSI</name>
<dbReference type="AlphaFoldDB" id="A0A084VMM1"/>
<dbReference type="Proteomes" id="UP000030765">
    <property type="component" value="Unassembled WGS sequence"/>
</dbReference>
<organism evidence="1">
    <name type="scientific">Anopheles sinensis</name>
    <name type="common">Mosquito</name>
    <dbReference type="NCBI Taxonomy" id="74873"/>
    <lineage>
        <taxon>Eukaryota</taxon>
        <taxon>Metazoa</taxon>
        <taxon>Ecdysozoa</taxon>
        <taxon>Arthropoda</taxon>
        <taxon>Hexapoda</taxon>
        <taxon>Insecta</taxon>
        <taxon>Pterygota</taxon>
        <taxon>Neoptera</taxon>
        <taxon>Endopterygota</taxon>
        <taxon>Diptera</taxon>
        <taxon>Nematocera</taxon>
        <taxon>Culicoidea</taxon>
        <taxon>Culicidae</taxon>
        <taxon>Anophelinae</taxon>
        <taxon>Anopheles</taxon>
    </lineage>
</organism>
<evidence type="ECO:0000313" key="1">
    <source>
        <dbReference type="EMBL" id="KFB39215.1"/>
    </source>
</evidence>
<dbReference type="EnsemblMetazoa" id="ASIC006556-RA">
    <property type="protein sequence ID" value="ASIC006556-PA"/>
    <property type="gene ID" value="ASIC006556"/>
</dbReference>
<dbReference type="EMBL" id="ATLV01014607">
    <property type="status" value="NOT_ANNOTATED_CDS"/>
    <property type="molecule type" value="Genomic_DNA"/>
</dbReference>
<evidence type="ECO:0000313" key="3">
    <source>
        <dbReference type="Proteomes" id="UP000030765"/>
    </source>
</evidence>
<gene>
    <name evidence="1" type="ORF">ZHAS_00006556</name>
</gene>
<proteinExistence type="predicted"/>
<sequence>MNTKTLFSGPINHCTLPPEHGSASYRKERLIGRKRSNKFQVSEAQKEGLQVSAVSFARAVDTTSVSIFTSDRLPAPSPRVSLIRRQAVWSRRAAFVARFRGRLFGPG</sequence>
<protein>
    <submittedName>
        <fullName evidence="1 2">Uncharacterized protein</fullName>
    </submittedName>
</protein>
<evidence type="ECO:0000313" key="2">
    <source>
        <dbReference type="EnsemblMetazoa" id="ASIC006556-PA"/>
    </source>
</evidence>
<keyword evidence="3" id="KW-1185">Reference proteome</keyword>
<dbReference type="VEuPathDB" id="VectorBase:ASIC006556"/>
<dbReference type="EMBL" id="KE524975">
    <property type="protein sequence ID" value="KFB39215.1"/>
    <property type="molecule type" value="Genomic_DNA"/>
</dbReference>
<reference evidence="2" key="2">
    <citation type="submission" date="2020-05" db="UniProtKB">
        <authorList>
            <consortium name="EnsemblMetazoa"/>
        </authorList>
    </citation>
    <scope>IDENTIFICATION</scope>
</reference>